<gene>
    <name evidence="2" type="ORF">Anapl_10584</name>
</gene>
<protein>
    <submittedName>
        <fullName evidence="2">Uncharacterized protein</fullName>
    </submittedName>
</protein>
<sequence>MLLPVRPVKALGAGPDRGCHCPANNDEADAIQHGLLLAAPALTDMAVCGGEHPMRLSWGMDRQISVIADGYRVRPEATHEEKEPSSSFVTQNWGPKPTARCCGGCRKAPQLGRPLRPPHSPGGGEYRNKKPVPLTSIRVHLTDIFSSHSCKQQATFIYRQAAVSGPTNSTQRKGLVKLHVKCYDYLNEGEKGHAKSQESARKGLARDQTAPAIHSCWIIPWGCMDSWHRLGSPRFSNKEKCLGEDQDQDFEQKSQPTAQRQQQAAGCYIKQRGAASNLLESLNRENQVCCCCDASVVCDHVHEAHTCARGSSGHFPVGTSHRSATGTLQELPITRWPGDRLLLLPLDKQERGGHENQEGSLGSPLKVKSTEMEVPLRLLVSYQFLFLLQDRSLLIPAVTGNTITPDNTDVSSKLHARRIPKQTNKAFCFPLVIKPMVWVTVAKLKSTSLGYQRPSRLHVLAAEGHHALATFAILSARDGSSGTPALATFGPPNPTAQRLAVEEPGSQCRSTIPGHSVGSSTDNHQQATPAHLIIFLNEDGFNEDKALAFKPVPKDIAVSLITIAGYIPDQQKLAIGTPWHRSFSSQHRELSPQPYTASQQNRSHVQQHRQKWSPDPEEHIDRTSYHSLFPLFLLHPHSSSKARASSTVMLRRREEGSAKLAQAPGSQMLLLRAPQGSVWSAGHIHLSQQSQKCLQQRRGSPSLNSKGSYKSFPQKSHLPLKAVKSSLFHLPTRLECSP</sequence>
<evidence type="ECO:0000313" key="3">
    <source>
        <dbReference type="Proteomes" id="UP000296049"/>
    </source>
</evidence>
<evidence type="ECO:0000313" key="2">
    <source>
        <dbReference type="EMBL" id="EOB09054.1"/>
    </source>
</evidence>
<name>R0LTC7_ANAPL</name>
<accession>R0LTC7</accession>
<feature type="region of interest" description="Disordered" evidence="1">
    <location>
        <begin position="695"/>
        <end position="715"/>
    </location>
</feature>
<dbReference type="Proteomes" id="UP000296049">
    <property type="component" value="Unassembled WGS sequence"/>
</dbReference>
<organism evidence="2 3">
    <name type="scientific">Anas platyrhynchos</name>
    <name type="common">Mallard</name>
    <name type="synonym">Anas boschas</name>
    <dbReference type="NCBI Taxonomy" id="8839"/>
    <lineage>
        <taxon>Eukaryota</taxon>
        <taxon>Metazoa</taxon>
        <taxon>Chordata</taxon>
        <taxon>Craniata</taxon>
        <taxon>Vertebrata</taxon>
        <taxon>Euteleostomi</taxon>
        <taxon>Archelosauria</taxon>
        <taxon>Archosauria</taxon>
        <taxon>Dinosauria</taxon>
        <taxon>Saurischia</taxon>
        <taxon>Theropoda</taxon>
        <taxon>Coelurosauria</taxon>
        <taxon>Aves</taxon>
        <taxon>Neognathae</taxon>
        <taxon>Galloanserae</taxon>
        <taxon>Anseriformes</taxon>
        <taxon>Anatidae</taxon>
        <taxon>Anatinae</taxon>
        <taxon>Anas</taxon>
    </lineage>
</organism>
<dbReference type="AlphaFoldDB" id="R0LTC7"/>
<feature type="compositionally biased region" description="Polar residues" evidence="1">
    <location>
        <begin position="695"/>
        <end position="714"/>
    </location>
</feature>
<proteinExistence type="predicted"/>
<evidence type="ECO:0000256" key="1">
    <source>
        <dbReference type="SAM" id="MobiDB-lite"/>
    </source>
</evidence>
<keyword evidence="3" id="KW-1185">Reference proteome</keyword>
<reference evidence="3" key="1">
    <citation type="journal article" date="2013" name="Nat. Genet.">
        <title>The duck genome and transcriptome provide insight into an avian influenza virus reservoir species.</title>
        <authorList>
            <person name="Huang Y."/>
            <person name="Li Y."/>
            <person name="Burt D.W."/>
            <person name="Chen H."/>
            <person name="Zhang Y."/>
            <person name="Qian W."/>
            <person name="Kim H."/>
            <person name="Gan S."/>
            <person name="Zhao Y."/>
            <person name="Li J."/>
            <person name="Yi K."/>
            <person name="Feng H."/>
            <person name="Zhu P."/>
            <person name="Li B."/>
            <person name="Liu Q."/>
            <person name="Fairley S."/>
            <person name="Magor K.E."/>
            <person name="Du Z."/>
            <person name="Hu X."/>
            <person name="Goodman L."/>
            <person name="Tafer H."/>
            <person name="Vignal A."/>
            <person name="Lee T."/>
            <person name="Kim K.W."/>
            <person name="Sheng Z."/>
            <person name="An Y."/>
            <person name="Searle S."/>
            <person name="Herrero J."/>
            <person name="Groenen M.A."/>
            <person name="Crooijmans R.P."/>
            <person name="Faraut T."/>
            <person name="Cai Q."/>
            <person name="Webster R.G."/>
            <person name="Aldridge J.R."/>
            <person name="Warren W.C."/>
            <person name="Bartschat S."/>
            <person name="Kehr S."/>
            <person name="Marz M."/>
            <person name="Stadler P.F."/>
            <person name="Smith J."/>
            <person name="Kraus R.H."/>
            <person name="Zhao Y."/>
            <person name="Ren L."/>
            <person name="Fei J."/>
            <person name="Morisson M."/>
            <person name="Kaiser P."/>
            <person name="Griffin D.K."/>
            <person name="Rao M."/>
            <person name="Pitel F."/>
            <person name="Wang J."/>
            <person name="Li N."/>
        </authorList>
    </citation>
    <scope>NUCLEOTIDE SEQUENCE [LARGE SCALE GENOMIC DNA]</scope>
</reference>
<dbReference type="EMBL" id="KB742395">
    <property type="protein sequence ID" value="EOB09054.1"/>
    <property type="molecule type" value="Genomic_DNA"/>
</dbReference>